<dbReference type="GO" id="GO:0005694">
    <property type="term" value="C:chromosome"/>
    <property type="evidence" value="ECO:0007669"/>
    <property type="project" value="TreeGrafter"/>
</dbReference>
<dbReference type="PANTHER" id="PTHR33375">
    <property type="entry name" value="CHROMOSOME-PARTITIONING PROTEIN PARB-RELATED"/>
    <property type="match status" value="1"/>
</dbReference>
<dbReference type="Gene3D" id="3.90.1530.10">
    <property type="entry name" value="Conserved hypothetical protein from pyrococcus furiosus pfu- 392566-001, ParB domain"/>
    <property type="match status" value="1"/>
</dbReference>
<reference evidence="2 3" key="1">
    <citation type="submission" date="2018-01" db="EMBL/GenBank/DDBJ databases">
        <title>Complete genome sequence of Flavivirga eckloniae ECD14 isolated from seaweed Ecklonia cava.</title>
        <authorList>
            <person name="Lee J.H."/>
            <person name="Baik K.S."/>
            <person name="Seong C.N."/>
        </authorList>
    </citation>
    <scope>NUCLEOTIDE SEQUENCE [LARGE SCALE GENOMIC DNA]</scope>
    <source>
        <strain evidence="2 3">ECD14</strain>
    </source>
</reference>
<dbReference type="SUPFAM" id="SSF110849">
    <property type="entry name" value="ParB/Sulfiredoxin"/>
    <property type="match status" value="1"/>
</dbReference>
<feature type="domain" description="ParB-like N-terminal" evidence="1">
    <location>
        <begin position="47"/>
        <end position="142"/>
    </location>
</feature>
<dbReference type="PANTHER" id="PTHR33375:SF1">
    <property type="entry name" value="CHROMOSOME-PARTITIONING PROTEIN PARB-RELATED"/>
    <property type="match status" value="1"/>
</dbReference>
<gene>
    <name evidence="2" type="ORF">C1H87_22015</name>
</gene>
<dbReference type="SMART" id="SM00470">
    <property type="entry name" value="ParB"/>
    <property type="match status" value="1"/>
</dbReference>
<dbReference type="InterPro" id="IPR036086">
    <property type="entry name" value="ParB/Sulfiredoxin_sf"/>
</dbReference>
<dbReference type="GO" id="GO:0007059">
    <property type="term" value="P:chromosome segregation"/>
    <property type="evidence" value="ECO:0007669"/>
    <property type="project" value="TreeGrafter"/>
</dbReference>
<proteinExistence type="predicted"/>
<sequence length="203" mass="23539">MIKKNIEQEIITILKESQDIPEENKTELIKKVLDVCNQYVEPVSQVLWVPINTIMPNTYNPNKIAMPEKRLLLRSMLDHGITLPLIVSVKEQQHYMLIDGYHRWSLIKKSKVLQRRLNHKVPVVILDLPKTEQIVASIRHNRARGKHQIAEISEVVKTLSANGWSSKKIMEALGMDADEVLRLKQFKGLGELFKDNDYSQSWH</sequence>
<dbReference type="Pfam" id="PF02195">
    <property type="entry name" value="ParB_N"/>
    <property type="match status" value="1"/>
</dbReference>
<keyword evidence="3" id="KW-1185">Reference proteome</keyword>
<dbReference type="RefSeq" id="WP_102757889.1">
    <property type="nucleotide sequence ID" value="NZ_CP025791.1"/>
</dbReference>
<dbReference type="OrthoDB" id="4536617at2"/>
<evidence type="ECO:0000313" key="2">
    <source>
        <dbReference type="EMBL" id="AUP81246.1"/>
    </source>
</evidence>
<evidence type="ECO:0000259" key="1">
    <source>
        <dbReference type="SMART" id="SM00470"/>
    </source>
</evidence>
<dbReference type="GO" id="GO:0045881">
    <property type="term" value="P:positive regulation of sporulation resulting in formation of a cellular spore"/>
    <property type="evidence" value="ECO:0007669"/>
    <property type="project" value="TreeGrafter"/>
</dbReference>
<dbReference type="InterPro" id="IPR003115">
    <property type="entry name" value="ParB_N"/>
</dbReference>
<dbReference type="Proteomes" id="UP000235826">
    <property type="component" value="Chromosome"/>
</dbReference>
<dbReference type="AlphaFoldDB" id="A0A2K9PW08"/>
<dbReference type="KEGG" id="fek:C1H87_22015"/>
<dbReference type="InterPro" id="IPR050336">
    <property type="entry name" value="Chromosome_partition/occlusion"/>
</dbReference>
<accession>A0A2K9PW08</accession>
<organism evidence="2 3">
    <name type="scientific">Flavivirga eckloniae</name>
    <dbReference type="NCBI Taxonomy" id="1803846"/>
    <lineage>
        <taxon>Bacteria</taxon>
        <taxon>Pseudomonadati</taxon>
        <taxon>Bacteroidota</taxon>
        <taxon>Flavobacteriia</taxon>
        <taxon>Flavobacteriales</taxon>
        <taxon>Flavobacteriaceae</taxon>
        <taxon>Flavivirga</taxon>
    </lineage>
</organism>
<dbReference type="EMBL" id="CP025791">
    <property type="protein sequence ID" value="AUP81246.1"/>
    <property type="molecule type" value="Genomic_DNA"/>
</dbReference>
<evidence type="ECO:0000313" key="3">
    <source>
        <dbReference type="Proteomes" id="UP000235826"/>
    </source>
</evidence>
<protein>
    <recommendedName>
        <fullName evidence="1">ParB-like N-terminal domain-containing protein</fullName>
    </recommendedName>
</protein>
<name>A0A2K9PW08_9FLAO</name>